<dbReference type="Gene3D" id="3.40.50.2300">
    <property type="match status" value="1"/>
</dbReference>
<evidence type="ECO:0000259" key="4">
    <source>
        <dbReference type="PROSITE" id="PS50110"/>
    </source>
</evidence>
<dbReference type="AlphaFoldDB" id="S7TFP1"/>
<protein>
    <submittedName>
        <fullName evidence="5">Response regulator receiver protein</fullName>
    </submittedName>
</protein>
<dbReference type="GO" id="GO:0000160">
    <property type="term" value="P:phosphorelay signal transduction system"/>
    <property type="evidence" value="ECO:0007669"/>
    <property type="project" value="UniProtKB-KW"/>
</dbReference>
<evidence type="ECO:0000256" key="2">
    <source>
        <dbReference type="ARBA" id="ARBA00023012"/>
    </source>
</evidence>
<dbReference type="CDD" id="cd17546">
    <property type="entry name" value="REC_hyHK_CKI1_RcsC-like"/>
    <property type="match status" value="1"/>
</dbReference>
<accession>S7TFP1</accession>
<dbReference type="Pfam" id="PF00072">
    <property type="entry name" value="Response_reg"/>
    <property type="match status" value="1"/>
</dbReference>
<dbReference type="PANTHER" id="PTHR45339:SF1">
    <property type="entry name" value="HYBRID SIGNAL TRANSDUCTION HISTIDINE KINASE J"/>
    <property type="match status" value="1"/>
</dbReference>
<keyword evidence="6" id="KW-1185">Reference proteome</keyword>
<dbReference type="RefSeq" id="WP_020885997.1">
    <property type="nucleotide sequence ID" value="NZ_ATHI01000004.1"/>
</dbReference>
<dbReference type="InterPro" id="IPR001789">
    <property type="entry name" value="Sig_transdc_resp-reg_receiver"/>
</dbReference>
<dbReference type="SUPFAM" id="SSF52172">
    <property type="entry name" value="CheY-like"/>
    <property type="match status" value="1"/>
</dbReference>
<comment type="caution">
    <text evidence="5">The sequence shown here is derived from an EMBL/GenBank/DDBJ whole genome shotgun (WGS) entry which is preliminary data.</text>
</comment>
<sequence>MQLRVLVVDDNRINLLMTRRMLENAGHAAMVAENGAQALDILAQESFDIVLMDISMPVMDGVECTRLLRAGKAGEANKTVPILAITAHAMAGDRELFLAKGMDNYLAKPFEWGELHAAIATTLATFA</sequence>
<dbReference type="PANTHER" id="PTHR45339">
    <property type="entry name" value="HYBRID SIGNAL TRANSDUCTION HISTIDINE KINASE J"/>
    <property type="match status" value="1"/>
</dbReference>
<keyword evidence="1 3" id="KW-0597">Phosphoprotein</keyword>
<dbReference type="InterPro" id="IPR011006">
    <property type="entry name" value="CheY-like_superfamily"/>
</dbReference>
<gene>
    <name evidence="5" type="ORF">dsat_2111</name>
</gene>
<evidence type="ECO:0000313" key="5">
    <source>
        <dbReference type="EMBL" id="EPR35410.1"/>
    </source>
</evidence>
<evidence type="ECO:0000256" key="1">
    <source>
        <dbReference type="ARBA" id="ARBA00022553"/>
    </source>
</evidence>
<dbReference type="SMART" id="SM00448">
    <property type="entry name" value="REC"/>
    <property type="match status" value="1"/>
</dbReference>
<dbReference type="PROSITE" id="PS50110">
    <property type="entry name" value="RESPONSE_REGULATORY"/>
    <property type="match status" value="1"/>
</dbReference>
<organism evidence="5 6">
    <name type="scientific">Alkalidesulfovibrio alkalitolerans DSM 16529</name>
    <dbReference type="NCBI Taxonomy" id="1121439"/>
    <lineage>
        <taxon>Bacteria</taxon>
        <taxon>Pseudomonadati</taxon>
        <taxon>Thermodesulfobacteriota</taxon>
        <taxon>Desulfovibrionia</taxon>
        <taxon>Desulfovibrionales</taxon>
        <taxon>Desulfovibrionaceae</taxon>
        <taxon>Alkalidesulfovibrio</taxon>
    </lineage>
</organism>
<dbReference type="Proteomes" id="UP000014975">
    <property type="component" value="Unassembled WGS sequence"/>
</dbReference>
<dbReference type="STRING" id="1121439.dsat_2111"/>
<name>S7TFP1_9BACT</name>
<reference evidence="5 6" key="1">
    <citation type="journal article" date="2013" name="Genome Announc.">
        <title>Draft genome sequences for three mercury-methylating, sulfate-reducing bacteria.</title>
        <authorList>
            <person name="Brown S.D."/>
            <person name="Hurt R.A.Jr."/>
            <person name="Gilmour C.C."/>
            <person name="Elias D.A."/>
        </authorList>
    </citation>
    <scope>NUCLEOTIDE SEQUENCE [LARGE SCALE GENOMIC DNA]</scope>
    <source>
        <strain evidence="5 6">DSM 16529</strain>
    </source>
</reference>
<evidence type="ECO:0000313" key="6">
    <source>
        <dbReference type="Proteomes" id="UP000014975"/>
    </source>
</evidence>
<dbReference type="PATRIC" id="fig|1121439.3.peg.499"/>
<keyword evidence="2" id="KW-0902">Two-component regulatory system</keyword>
<proteinExistence type="predicted"/>
<evidence type="ECO:0000256" key="3">
    <source>
        <dbReference type="PROSITE-ProRule" id="PRU00169"/>
    </source>
</evidence>
<dbReference type="EMBL" id="ATHI01000004">
    <property type="protein sequence ID" value="EPR35410.1"/>
    <property type="molecule type" value="Genomic_DNA"/>
</dbReference>
<feature type="domain" description="Response regulatory" evidence="4">
    <location>
        <begin position="4"/>
        <end position="123"/>
    </location>
</feature>
<dbReference type="OrthoDB" id="9816343at2"/>
<dbReference type="eggNOG" id="COG0784">
    <property type="taxonomic scope" value="Bacteria"/>
</dbReference>
<feature type="modified residue" description="4-aspartylphosphate" evidence="3">
    <location>
        <position position="53"/>
    </location>
</feature>